<gene>
    <name evidence="2" type="ORF">GRI40_01360</name>
</gene>
<dbReference type="OrthoDB" id="7596012at2"/>
<evidence type="ECO:0000256" key="1">
    <source>
        <dbReference type="SAM" id="SignalP"/>
    </source>
</evidence>
<accession>A0A6I4T964</accession>
<organism evidence="2 3">
    <name type="scientific">Tsuneonella aeria</name>
    <dbReference type="NCBI Taxonomy" id="1837929"/>
    <lineage>
        <taxon>Bacteria</taxon>
        <taxon>Pseudomonadati</taxon>
        <taxon>Pseudomonadota</taxon>
        <taxon>Alphaproteobacteria</taxon>
        <taxon>Sphingomonadales</taxon>
        <taxon>Erythrobacteraceae</taxon>
        <taxon>Tsuneonella</taxon>
    </lineage>
</organism>
<feature type="chain" id="PRO_5026313827" description="DUF3617 family protein" evidence="1">
    <location>
        <begin position="28"/>
        <end position="183"/>
    </location>
</feature>
<dbReference type="Proteomes" id="UP000439522">
    <property type="component" value="Unassembled WGS sequence"/>
</dbReference>
<keyword evidence="1" id="KW-0732">Signal</keyword>
<reference evidence="2 3" key="1">
    <citation type="submission" date="2019-12" db="EMBL/GenBank/DDBJ databases">
        <title>Genomic-based taxomic classification of the family Erythrobacteraceae.</title>
        <authorList>
            <person name="Xu L."/>
        </authorList>
    </citation>
    <scope>NUCLEOTIDE SEQUENCE [LARGE SCALE GENOMIC DNA]</scope>
    <source>
        <strain evidence="2 3">100921-2</strain>
    </source>
</reference>
<keyword evidence="3" id="KW-1185">Reference proteome</keyword>
<name>A0A6I4T964_9SPHN</name>
<dbReference type="EMBL" id="WTZA01000001">
    <property type="protein sequence ID" value="MXO73871.1"/>
    <property type="molecule type" value="Genomic_DNA"/>
</dbReference>
<evidence type="ECO:0008006" key="4">
    <source>
        <dbReference type="Google" id="ProtNLM"/>
    </source>
</evidence>
<feature type="signal peptide" evidence="1">
    <location>
        <begin position="1"/>
        <end position="27"/>
    </location>
</feature>
<comment type="caution">
    <text evidence="2">The sequence shown here is derived from an EMBL/GenBank/DDBJ whole genome shotgun (WGS) entry which is preliminary data.</text>
</comment>
<evidence type="ECO:0000313" key="2">
    <source>
        <dbReference type="EMBL" id="MXO73871.1"/>
    </source>
</evidence>
<dbReference type="RefSeq" id="WP_160609679.1">
    <property type="nucleotide sequence ID" value="NZ_WTZA01000001.1"/>
</dbReference>
<proteinExistence type="predicted"/>
<evidence type="ECO:0000313" key="3">
    <source>
        <dbReference type="Proteomes" id="UP000439522"/>
    </source>
</evidence>
<sequence>MTILPTLFAPVALLMPGWLVAPVPADAGLVPGADRAPVAASSAGAARTDLSDDPVAAQVRIQQRVIVRIAPPGPATRQSIAPDMMPRLAQPDLEERKMGNCVAVSRIAAVQPDAKGRLLLFMRDRRLVAASLEKSCSARDFYSGFYLERTNDGMLCVDRDRLHSRSGSKCEISRMRQLVADRD</sequence>
<dbReference type="AlphaFoldDB" id="A0A6I4T964"/>
<protein>
    <recommendedName>
        <fullName evidence="4">DUF3617 family protein</fullName>
    </recommendedName>
</protein>